<organism evidence="1 2">
    <name type="scientific">Datura stramonium</name>
    <name type="common">Jimsonweed</name>
    <name type="synonym">Common thornapple</name>
    <dbReference type="NCBI Taxonomy" id="4076"/>
    <lineage>
        <taxon>Eukaryota</taxon>
        <taxon>Viridiplantae</taxon>
        <taxon>Streptophyta</taxon>
        <taxon>Embryophyta</taxon>
        <taxon>Tracheophyta</taxon>
        <taxon>Spermatophyta</taxon>
        <taxon>Magnoliopsida</taxon>
        <taxon>eudicotyledons</taxon>
        <taxon>Gunneridae</taxon>
        <taxon>Pentapetalae</taxon>
        <taxon>asterids</taxon>
        <taxon>lamiids</taxon>
        <taxon>Solanales</taxon>
        <taxon>Solanaceae</taxon>
        <taxon>Solanoideae</taxon>
        <taxon>Datureae</taxon>
        <taxon>Datura</taxon>
    </lineage>
</organism>
<evidence type="ECO:0000313" key="1">
    <source>
        <dbReference type="EMBL" id="MCD9559271.1"/>
    </source>
</evidence>
<protein>
    <submittedName>
        <fullName evidence="1">Uncharacterized protein</fullName>
    </submittedName>
</protein>
<evidence type="ECO:0000313" key="2">
    <source>
        <dbReference type="Proteomes" id="UP000823775"/>
    </source>
</evidence>
<sequence>PRVASPERVQEQVVQDAPSTMPAVVSTISLPANVVMRLLNVLEVLIPSHGGLQVPQTISQEKTQVQLNGAATQTPWLTPQPTFHLVATIGQSKYLKNSWILSHQSSMRRQLLLSLRSSLIIVKRY</sequence>
<reference evidence="1 2" key="1">
    <citation type="journal article" date="2021" name="BMC Genomics">
        <title>Datura genome reveals duplications of psychoactive alkaloid biosynthetic genes and high mutation rate following tissue culture.</title>
        <authorList>
            <person name="Rajewski A."/>
            <person name="Carter-House D."/>
            <person name="Stajich J."/>
            <person name="Litt A."/>
        </authorList>
    </citation>
    <scope>NUCLEOTIDE SEQUENCE [LARGE SCALE GENOMIC DNA]</scope>
    <source>
        <strain evidence="1">AR-01</strain>
    </source>
</reference>
<comment type="caution">
    <text evidence="1">The sequence shown here is derived from an EMBL/GenBank/DDBJ whole genome shotgun (WGS) entry which is preliminary data.</text>
</comment>
<name>A0ABS8UN23_DATST</name>
<gene>
    <name evidence="1" type="ORF">HAX54_017139</name>
</gene>
<keyword evidence="2" id="KW-1185">Reference proteome</keyword>
<feature type="non-terminal residue" evidence="1">
    <location>
        <position position="1"/>
    </location>
</feature>
<proteinExistence type="predicted"/>
<dbReference type="EMBL" id="JACEIK010002121">
    <property type="protein sequence ID" value="MCD9559271.1"/>
    <property type="molecule type" value="Genomic_DNA"/>
</dbReference>
<dbReference type="Proteomes" id="UP000823775">
    <property type="component" value="Unassembled WGS sequence"/>
</dbReference>
<accession>A0ABS8UN23</accession>